<dbReference type="InterPro" id="IPR026170">
    <property type="entry name" value="FAM173A/B"/>
</dbReference>
<keyword evidence="4" id="KW-0949">S-adenosyl-L-methionine</keyword>
<organism evidence="5 6">
    <name type="scientific">Chytriomyces confervae</name>
    <dbReference type="NCBI Taxonomy" id="246404"/>
    <lineage>
        <taxon>Eukaryota</taxon>
        <taxon>Fungi</taxon>
        <taxon>Fungi incertae sedis</taxon>
        <taxon>Chytridiomycota</taxon>
        <taxon>Chytridiomycota incertae sedis</taxon>
        <taxon>Chytridiomycetes</taxon>
        <taxon>Chytridiales</taxon>
        <taxon>Chytriomycetaceae</taxon>
        <taxon>Chytriomyces</taxon>
    </lineage>
</organism>
<proteinExistence type="inferred from homology"/>
<dbReference type="CDD" id="cd02440">
    <property type="entry name" value="AdoMet_MTases"/>
    <property type="match status" value="1"/>
</dbReference>
<dbReference type="PANTHER" id="PTHR13610">
    <property type="entry name" value="METHYLTRANSFERASE DOMAIN-CONTAINING PROTEIN"/>
    <property type="match status" value="1"/>
</dbReference>
<reference evidence="5 6" key="1">
    <citation type="journal article" date="2019" name="Sci. Rep.">
        <title>Comparative genomics of chytrid fungi reveal insights into the obligate biotrophic and pathogenic lifestyle of Synchytrium endobioticum.</title>
        <authorList>
            <person name="van de Vossenberg B.T.L.H."/>
            <person name="Warris S."/>
            <person name="Nguyen H.D.T."/>
            <person name="van Gent-Pelzer M.P.E."/>
            <person name="Joly D.L."/>
            <person name="van de Geest H.C."/>
            <person name="Bonants P.J.M."/>
            <person name="Smith D.S."/>
            <person name="Levesque C.A."/>
            <person name="van der Lee T.A.J."/>
        </authorList>
    </citation>
    <scope>NUCLEOTIDE SEQUENCE [LARGE SCALE GENOMIC DNA]</scope>
    <source>
        <strain evidence="5 6">CBS 675.73</strain>
    </source>
</reference>
<protein>
    <recommendedName>
        <fullName evidence="7">Methyltransferase domain-containing protein</fullName>
    </recommendedName>
</protein>
<accession>A0A507EY57</accession>
<keyword evidence="3" id="KW-0808">Transferase</keyword>
<dbReference type="OrthoDB" id="66144at2759"/>
<evidence type="ECO:0000256" key="4">
    <source>
        <dbReference type="ARBA" id="ARBA00022691"/>
    </source>
</evidence>
<dbReference type="Proteomes" id="UP000320333">
    <property type="component" value="Unassembled WGS sequence"/>
</dbReference>
<comment type="caution">
    <text evidence="5">The sequence shown here is derived from an EMBL/GenBank/DDBJ whole genome shotgun (WGS) entry which is preliminary data.</text>
</comment>
<evidence type="ECO:0008006" key="7">
    <source>
        <dbReference type="Google" id="ProtNLM"/>
    </source>
</evidence>
<dbReference type="AlphaFoldDB" id="A0A507EY57"/>
<evidence type="ECO:0000256" key="1">
    <source>
        <dbReference type="ARBA" id="ARBA00010633"/>
    </source>
</evidence>
<evidence type="ECO:0000256" key="3">
    <source>
        <dbReference type="ARBA" id="ARBA00022679"/>
    </source>
</evidence>
<dbReference type="GO" id="GO:0005739">
    <property type="term" value="C:mitochondrion"/>
    <property type="evidence" value="ECO:0007669"/>
    <property type="project" value="TreeGrafter"/>
</dbReference>
<dbReference type="STRING" id="246404.A0A507EY57"/>
<sequence length="202" mass="22496">MIIDNANANSLDSQLEDGATFLLARSSLNSGTEYLTMPFIAPFVPCSVEIADAALNFAKVDAWDVVGDLGCGDGRVLVQALTGLLRPPQRAVGIELDPRLVEHLRQNVVTRFEKGKLAIIESDMFKVDLEELGASVLVLYLLPDGLEKLKPQLTAWFKNGAESSLRRRIVTIAFSIPGWNCDRAVQVSRQWLFYYDVREIRE</sequence>
<comment type="similarity">
    <text evidence="1">Belongs to the ANT/ATPSC lysine N-methyltransferase family.</text>
</comment>
<dbReference type="GO" id="GO:0016279">
    <property type="term" value="F:protein-lysine N-methyltransferase activity"/>
    <property type="evidence" value="ECO:0007669"/>
    <property type="project" value="InterPro"/>
</dbReference>
<keyword evidence="2" id="KW-0489">Methyltransferase</keyword>
<evidence type="ECO:0000313" key="6">
    <source>
        <dbReference type="Proteomes" id="UP000320333"/>
    </source>
</evidence>
<keyword evidence="6" id="KW-1185">Reference proteome</keyword>
<dbReference type="GO" id="GO:0032259">
    <property type="term" value="P:methylation"/>
    <property type="evidence" value="ECO:0007669"/>
    <property type="project" value="UniProtKB-KW"/>
</dbReference>
<dbReference type="SUPFAM" id="SSF53335">
    <property type="entry name" value="S-adenosyl-L-methionine-dependent methyltransferases"/>
    <property type="match status" value="1"/>
</dbReference>
<dbReference type="EMBL" id="QEAP01000333">
    <property type="protein sequence ID" value="TPX68963.1"/>
    <property type="molecule type" value="Genomic_DNA"/>
</dbReference>
<evidence type="ECO:0000313" key="5">
    <source>
        <dbReference type="EMBL" id="TPX68963.1"/>
    </source>
</evidence>
<dbReference type="Gene3D" id="3.40.50.150">
    <property type="entry name" value="Vaccinia Virus protein VP39"/>
    <property type="match status" value="1"/>
</dbReference>
<dbReference type="PANTHER" id="PTHR13610:SF11">
    <property type="entry name" value="METHYLTRANSFERASE DOMAIN-CONTAINING PROTEIN"/>
    <property type="match status" value="1"/>
</dbReference>
<gene>
    <name evidence="5" type="ORF">CcCBS67573_g07004</name>
</gene>
<dbReference type="InterPro" id="IPR029063">
    <property type="entry name" value="SAM-dependent_MTases_sf"/>
</dbReference>
<name>A0A507EY57_9FUNG</name>
<dbReference type="GO" id="GO:1905706">
    <property type="term" value="P:regulation of mitochondrial ATP synthesis coupled proton transport"/>
    <property type="evidence" value="ECO:0007669"/>
    <property type="project" value="TreeGrafter"/>
</dbReference>
<evidence type="ECO:0000256" key="2">
    <source>
        <dbReference type="ARBA" id="ARBA00022603"/>
    </source>
</evidence>